<dbReference type="InterPro" id="IPR006171">
    <property type="entry name" value="TOPRIM_dom"/>
</dbReference>
<feature type="region of interest" description="Disordered" evidence="13">
    <location>
        <begin position="448"/>
        <end position="482"/>
    </location>
</feature>
<dbReference type="GO" id="GO:0003899">
    <property type="term" value="F:DNA-directed RNA polymerase activity"/>
    <property type="evidence" value="ECO:0007669"/>
    <property type="project" value="UniProtKB-UniRule"/>
</dbReference>
<dbReference type="Pfam" id="PF01807">
    <property type="entry name" value="Zn_ribbon_DnaG"/>
    <property type="match status" value="1"/>
</dbReference>
<keyword evidence="8 12" id="KW-0862">Zinc</keyword>
<dbReference type="GO" id="GO:0003677">
    <property type="term" value="F:DNA binding"/>
    <property type="evidence" value="ECO:0007669"/>
    <property type="project" value="UniProtKB-KW"/>
</dbReference>
<dbReference type="PANTHER" id="PTHR30313:SF2">
    <property type="entry name" value="DNA PRIMASE"/>
    <property type="match status" value="1"/>
</dbReference>
<keyword evidence="3 12" id="KW-0808">Transferase</keyword>
<dbReference type="OrthoDB" id="9803773at2"/>
<evidence type="ECO:0000256" key="13">
    <source>
        <dbReference type="SAM" id="MobiDB-lite"/>
    </source>
</evidence>
<dbReference type="SUPFAM" id="SSF57783">
    <property type="entry name" value="Zinc beta-ribbon"/>
    <property type="match status" value="1"/>
</dbReference>
<dbReference type="InterPro" id="IPR034151">
    <property type="entry name" value="TOPRIM_DnaG_bac"/>
</dbReference>
<keyword evidence="5 12" id="KW-0235">DNA replication</keyword>
<dbReference type="SMART" id="SM00400">
    <property type="entry name" value="ZnF_CHCC"/>
    <property type="match status" value="1"/>
</dbReference>
<evidence type="ECO:0000256" key="9">
    <source>
        <dbReference type="ARBA" id="ARBA00022842"/>
    </source>
</evidence>
<evidence type="ECO:0000256" key="12">
    <source>
        <dbReference type="HAMAP-Rule" id="MF_00974"/>
    </source>
</evidence>
<dbReference type="SUPFAM" id="SSF56731">
    <property type="entry name" value="DNA primase core"/>
    <property type="match status" value="1"/>
</dbReference>
<proteinExistence type="inferred from homology"/>
<evidence type="ECO:0000256" key="11">
    <source>
        <dbReference type="ARBA" id="ARBA00023163"/>
    </source>
</evidence>
<evidence type="ECO:0000256" key="4">
    <source>
        <dbReference type="ARBA" id="ARBA00022695"/>
    </source>
</evidence>
<dbReference type="NCBIfam" id="TIGR01391">
    <property type="entry name" value="dnaG"/>
    <property type="match status" value="1"/>
</dbReference>
<comment type="similarity">
    <text evidence="12">Belongs to the DnaG primase family.</text>
</comment>
<comment type="catalytic activity">
    <reaction evidence="12">
        <text>ssDNA + n NTP = ssDNA/pppN(pN)n-1 hybrid + (n-1) diphosphate.</text>
        <dbReference type="EC" id="2.7.7.101"/>
    </reaction>
</comment>
<dbReference type="InterPro" id="IPR030846">
    <property type="entry name" value="DnaG_bac"/>
</dbReference>
<dbReference type="InterPro" id="IPR002694">
    <property type="entry name" value="Znf_CHC2"/>
</dbReference>
<comment type="function">
    <text evidence="12">RNA polymerase that catalyzes the synthesis of short RNA molecules used as primers for DNA polymerase during DNA replication.</text>
</comment>
<keyword evidence="7 12" id="KW-0863">Zinc-finger</keyword>
<dbReference type="HAMAP" id="MF_00974">
    <property type="entry name" value="DNA_primase_DnaG"/>
    <property type="match status" value="1"/>
</dbReference>
<evidence type="ECO:0000256" key="3">
    <source>
        <dbReference type="ARBA" id="ARBA00022679"/>
    </source>
</evidence>
<reference evidence="15 16" key="1">
    <citation type="submission" date="2019-02" db="EMBL/GenBank/DDBJ databases">
        <title>Deep-cultivation of Planctomycetes and their phenomic and genomic characterization uncovers novel biology.</title>
        <authorList>
            <person name="Wiegand S."/>
            <person name="Jogler M."/>
            <person name="Boedeker C."/>
            <person name="Pinto D."/>
            <person name="Vollmers J."/>
            <person name="Rivas-Marin E."/>
            <person name="Kohn T."/>
            <person name="Peeters S.H."/>
            <person name="Heuer A."/>
            <person name="Rast P."/>
            <person name="Oberbeckmann S."/>
            <person name="Bunk B."/>
            <person name="Jeske O."/>
            <person name="Meyerdierks A."/>
            <person name="Storesund J.E."/>
            <person name="Kallscheuer N."/>
            <person name="Luecker S."/>
            <person name="Lage O.M."/>
            <person name="Pohl T."/>
            <person name="Merkel B.J."/>
            <person name="Hornburger P."/>
            <person name="Mueller R.-W."/>
            <person name="Bruemmer F."/>
            <person name="Labrenz M."/>
            <person name="Spormann A.M."/>
            <person name="Op den Camp H."/>
            <person name="Overmann J."/>
            <person name="Amann R."/>
            <person name="Jetten M.S.M."/>
            <person name="Mascher T."/>
            <person name="Medema M.H."/>
            <person name="Devos D.P."/>
            <person name="Kaster A.-K."/>
            <person name="Ovreas L."/>
            <person name="Rohde M."/>
            <person name="Galperin M.Y."/>
            <person name="Jogler C."/>
        </authorList>
    </citation>
    <scope>NUCLEOTIDE SEQUENCE [LARGE SCALE GENOMIC DNA]</scope>
    <source>
        <strain evidence="15 16">CA12</strain>
    </source>
</reference>
<dbReference type="InterPro" id="IPR036977">
    <property type="entry name" value="DNA_primase_Znf_CHC2"/>
</dbReference>
<dbReference type="EMBL" id="CP036265">
    <property type="protein sequence ID" value="QDT16318.1"/>
    <property type="molecule type" value="Genomic_DNA"/>
</dbReference>
<feature type="compositionally biased region" description="Basic and acidic residues" evidence="13">
    <location>
        <begin position="459"/>
        <end position="473"/>
    </location>
</feature>
<evidence type="ECO:0000256" key="10">
    <source>
        <dbReference type="ARBA" id="ARBA00023125"/>
    </source>
</evidence>
<evidence type="ECO:0000256" key="8">
    <source>
        <dbReference type="ARBA" id="ARBA00022833"/>
    </source>
</evidence>
<dbReference type="PROSITE" id="PS50880">
    <property type="entry name" value="TOPRIM"/>
    <property type="match status" value="1"/>
</dbReference>
<dbReference type="GO" id="GO:0000428">
    <property type="term" value="C:DNA-directed RNA polymerase complex"/>
    <property type="evidence" value="ECO:0007669"/>
    <property type="project" value="UniProtKB-KW"/>
</dbReference>
<dbReference type="EC" id="2.7.7.101" evidence="12"/>
<evidence type="ECO:0000256" key="6">
    <source>
        <dbReference type="ARBA" id="ARBA00022723"/>
    </source>
</evidence>
<dbReference type="GO" id="GO:0005737">
    <property type="term" value="C:cytoplasm"/>
    <property type="evidence" value="ECO:0007669"/>
    <property type="project" value="TreeGrafter"/>
</dbReference>
<dbReference type="AlphaFoldDB" id="A0A517PAB2"/>
<protein>
    <recommendedName>
        <fullName evidence="12">DNA primase</fullName>
        <ecNumber evidence="12">2.7.7.101</ecNumber>
    </recommendedName>
</protein>
<dbReference type="InterPro" id="IPR006295">
    <property type="entry name" value="DNA_primase_DnaG"/>
</dbReference>
<keyword evidence="4 12" id="KW-0548">Nucleotidyltransferase</keyword>
<dbReference type="GO" id="GO:1990077">
    <property type="term" value="C:primosome complex"/>
    <property type="evidence" value="ECO:0007669"/>
    <property type="project" value="UniProtKB-KW"/>
</dbReference>
<dbReference type="InterPro" id="IPR050219">
    <property type="entry name" value="DnaG_primase"/>
</dbReference>
<comment type="domain">
    <text evidence="12">Contains an N-terminal zinc-binding domain, a central core domain that contains the primase activity, and a C-terminal DnaB-binding domain.</text>
</comment>
<dbReference type="InterPro" id="IPR013264">
    <property type="entry name" value="DNAG_N"/>
</dbReference>
<dbReference type="Gene3D" id="3.90.980.10">
    <property type="entry name" value="DNA primase, catalytic core, N-terminal domain"/>
    <property type="match status" value="1"/>
</dbReference>
<sequence>MSYGPSDLGQSTSGSYHTGADDFKEQVRVRSDIAQVIGESISLKALRGGAELAGLCPFHDDRNPSLKVYPDRQTFRCWSCDTGGDVFSFVMKYDGLDFYSALKHLAQRAGLEMPERTGPRPSSDGPDRSRLLEVLAWADRQCHTLLTRGSEAKVAREYLSSRGIHADLAKTFGLGYHPPSWTWLVDRAKGLYDRDELIAAGVAGEKRDGSGLRDHPLFPGRVIFPIRDERGRTIAFGGRQLPGDDFGGKYINSSEGVLFHKSKVLYGLDVARDEIRKPTCDTALVVEGYTDTLALHHAGYPNVVATLGTALTKEHVGVLRRFTNRIVLVLDGDRAGQDAAEKALQKLLAESVDLRVLTLPAGTDPADFVSERPEEFGKLVADAPEALDFKLSRVTARHGGDALQAGDAATKEMLELLRTDPGLAGTRRGDLVLMRTSERFGVPERRLRADLKAPSAQPRRFEPEPPPEQRRPQEPPVPKPTGDELAEAELLKILLTRPDLFPAAHAVVGSADLRHPGLRRLFELCEDAEELDGEVTLPGVLNAAAPQGDSPLKRFAVALMAEADAQQLRGRLDGTVAGGLVESGTRRAAFSADGLAAGAATTARDAVRREDGSQEGTPAHHAAGGVPPLLALALSAITRRRRARQARGQRADLAHAPVSAGGLDEATRALLRRQADLHAARHARPG</sequence>
<dbReference type="KEGG" id="acaf:CA12_24190"/>
<evidence type="ECO:0000313" key="16">
    <source>
        <dbReference type="Proteomes" id="UP000318741"/>
    </source>
</evidence>
<dbReference type="InterPro" id="IPR037068">
    <property type="entry name" value="DNA_primase_core_N_sf"/>
</dbReference>
<gene>
    <name evidence="12 15" type="primary">dnaG</name>
    <name evidence="15" type="ORF">CA12_24190</name>
</gene>
<dbReference type="Gene3D" id="3.40.1360.10">
    <property type="match status" value="1"/>
</dbReference>
<feature type="domain" description="Toprim" evidence="14">
    <location>
        <begin position="281"/>
        <end position="362"/>
    </location>
</feature>
<dbReference type="Gene3D" id="3.90.580.10">
    <property type="entry name" value="Zinc finger, CHC2-type domain"/>
    <property type="match status" value="1"/>
</dbReference>
<evidence type="ECO:0000256" key="7">
    <source>
        <dbReference type="ARBA" id="ARBA00022771"/>
    </source>
</evidence>
<dbReference type="GO" id="GO:0006269">
    <property type="term" value="P:DNA replication, synthesis of primer"/>
    <property type="evidence" value="ECO:0007669"/>
    <property type="project" value="UniProtKB-UniRule"/>
</dbReference>
<dbReference type="Proteomes" id="UP000318741">
    <property type="component" value="Chromosome"/>
</dbReference>
<keyword evidence="16" id="KW-1185">Reference proteome</keyword>
<evidence type="ECO:0000256" key="1">
    <source>
        <dbReference type="ARBA" id="ARBA00022478"/>
    </source>
</evidence>
<evidence type="ECO:0000313" key="15">
    <source>
        <dbReference type="EMBL" id="QDT16318.1"/>
    </source>
</evidence>
<accession>A0A517PAB2</accession>
<keyword evidence="10 12" id="KW-0238">DNA-binding</keyword>
<organism evidence="15 16">
    <name type="scientific">Alienimonas californiensis</name>
    <dbReference type="NCBI Taxonomy" id="2527989"/>
    <lineage>
        <taxon>Bacteria</taxon>
        <taxon>Pseudomonadati</taxon>
        <taxon>Planctomycetota</taxon>
        <taxon>Planctomycetia</taxon>
        <taxon>Planctomycetales</taxon>
        <taxon>Planctomycetaceae</taxon>
        <taxon>Alienimonas</taxon>
    </lineage>
</organism>
<keyword evidence="6 12" id="KW-0479">Metal-binding</keyword>
<dbReference type="RefSeq" id="WP_145359157.1">
    <property type="nucleotide sequence ID" value="NZ_CP036265.1"/>
</dbReference>
<keyword evidence="11 12" id="KW-0804">Transcription</keyword>
<dbReference type="PANTHER" id="PTHR30313">
    <property type="entry name" value="DNA PRIMASE"/>
    <property type="match status" value="1"/>
</dbReference>
<evidence type="ECO:0000259" key="14">
    <source>
        <dbReference type="PROSITE" id="PS50880"/>
    </source>
</evidence>
<comment type="cofactor">
    <cofactor evidence="12">
        <name>Zn(2+)</name>
        <dbReference type="ChEBI" id="CHEBI:29105"/>
    </cofactor>
    <text evidence="12">Binds 1 zinc ion per monomer.</text>
</comment>
<dbReference type="GO" id="GO:0008270">
    <property type="term" value="F:zinc ion binding"/>
    <property type="evidence" value="ECO:0007669"/>
    <property type="project" value="UniProtKB-UniRule"/>
</dbReference>
<feature type="zinc finger region" description="CHC2-type" evidence="12">
    <location>
        <begin position="56"/>
        <end position="80"/>
    </location>
</feature>
<dbReference type="Pfam" id="PF08275">
    <property type="entry name" value="DNAG_N"/>
    <property type="match status" value="1"/>
</dbReference>
<comment type="subunit">
    <text evidence="12">Monomer. Interacts with DnaB.</text>
</comment>
<keyword evidence="9" id="KW-0460">Magnesium</keyword>
<dbReference type="Pfam" id="PF13662">
    <property type="entry name" value="Toprim_4"/>
    <property type="match status" value="1"/>
</dbReference>
<keyword evidence="1 12" id="KW-0240">DNA-directed RNA polymerase</keyword>
<dbReference type="CDD" id="cd03364">
    <property type="entry name" value="TOPRIM_DnaG_primases"/>
    <property type="match status" value="1"/>
</dbReference>
<keyword evidence="2 12" id="KW-0639">Primosome</keyword>
<evidence type="ECO:0000256" key="5">
    <source>
        <dbReference type="ARBA" id="ARBA00022705"/>
    </source>
</evidence>
<dbReference type="SMART" id="SM00493">
    <property type="entry name" value="TOPRIM"/>
    <property type="match status" value="1"/>
</dbReference>
<name>A0A517PAB2_9PLAN</name>
<evidence type="ECO:0000256" key="2">
    <source>
        <dbReference type="ARBA" id="ARBA00022515"/>
    </source>
</evidence>